<organism evidence="1 2">
    <name type="scientific">Anaeramoeba flamelloides</name>
    <dbReference type="NCBI Taxonomy" id="1746091"/>
    <lineage>
        <taxon>Eukaryota</taxon>
        <taxon>Metamonada</taxon>
        <taxon>Anaeramoebidae</taxon>
        <taxon>Anaeramoeba</taxon>
    </lineage>
</organism>
<evidence type="ECO:0000313" key="1">
    <source>
        <dbReference type="EMBL" id="KAJ3423972.1"/>
    </source>
</evidence>
<gene>
    <name evidence="1" type="ORF">M0812_29603</name>
</gene>
<dbReference type="PANTHER" id="PTHR37327">
    <property type="entry name" value="CHROMOSOME 1, WHOLE GENOME SHOTGUN SEQUENCE"/>
    <property type="match status" value="1"/>
</dbReference>
<comment type="caution">
    <text evidence="1">The sequence shown here is derived from an EMBL/GenBank/DDBJ whole genome shotgun (WGS) entry which is preliminary data.</text>
</comment>
<dbReference type="SUPFAM" id="SSF116846">
    <property type="entry name" value="MIT domain"/>
    <property type="match status" value="1"/>
</dbReference>
<dbReference type="PANTHER" id="PTHR37327:SF1">
    <property type="entry name" value="MICROTUBULE INTERACTING AND TRANSPORT DOMAIN-CONTAINING PROTEIN"/>
    <property type="match status" value="1"/>
</dbReference>
<reference evidence="1" key="1">
    <citation type="submission" date="2022-08" db="EMBL/GenBank/DDBJ databases">
        <title>Novel sulphate-reducing endosymbionts in the free-living metamonad Anaeramoeba.</title>
        <authorList>
            <person name="Jerlstrom-Hultqvist J."/>
            <person name="Cepicka I."/>
            <person name="Gallot-Lavallee L."/>
            <person name="Salas-Leiva D."/>
            <person name="Curtis B.A."/>
            <person name="Zahonova K."/>
            <person name="Pipaliya S."/>
            <person name="Dacks J."/>
            <person name="Roger A.J."/>
        </authorList>
    </citation>
    <scope>NUCLEOTIDE SEQUENCE</scope>
    <source>
        <strain evidence="1">Busselton2</strain>
    </source>
</reference>
<accession>A0AAV7Y279</accession>
<dbReference type="EMBL" id="JANTQA010000075">
    <property type="protein sequence ID" value="KAJ3423972.1"/>
    <property type="molecule type" value="Genomic_DNA"/>
</dbReference>
<dbReference type="AlphaFoldDB" id="A0AAV7Y279"/>
<sequence>MTEIQKEEKSIQKEEIGSTYLEERQTFIFDTIKKAISIAEKGIEYDNEQDYRLSLEEYKKVEEALKSIQDELTGNSRVRVTELLTLYGNRIKEILPVVTTNTGGNIKANSLKQVISKQDFKYTFKPVTERILQEEQSQITEKPKQNIHRPFHIMRILLKSIYDGTMLTVSVRIPNEIFFQSETSLLAINDKLDTCNILIENFMRIKNNRDISETSDCLKDLVSLTQQLNVIQNSLARILPFIPEVMGKEKKKSTRFKSFRNKKRGKIPTTVEYIEAITHVIQNSQFLDTWISYYESKEVIHKENLLKELTKVSSFLDQVFLNFVLRDLATLLETHLVKTQLNFFKL</sequence>
<dbReference type="InterPro" id="IPR036181">
    <property type="entry name" value="MIT_dom_sf"/>
</dbReference>
<dbReference type="Proteomes" id="UP001146793">
    <property type="component" value="Unassembled WGS sequence"/>
</dbReference>
<name>A0AAV7Y279_9EUKA</name>
<protein>
    <submittedName>
        <fullName evidence="1">Uncharacterized protein</fullName>
    </submittedName>
</protein>
<proteinExistence type="predicted"/>
<evidence type="ECO:0000313" key="2">
    <source>
        <dbReference type="Proteomes" id="UP001146793"/>
    </source>
</evidence>